<feature type="region of interest" description="Disordered" evidence="1">
    <location>
        <begin position="1"/>
        <end position="34"/>
    </location>
</feature>
<feature type="compositionally biased region" description="Low complexity" evidence="1">
    <location>
        <begin position="19"/>
        <end position="30"/>
    </location>
</feature>
<comment type="caution">
    <text evidence="2">The sequence shown here is derived from an EMBL/GenBank/DDBJ whole genome shotgun (WGS) entry which is preliminary data.</text>
</comment>
<reference evidence="2" key="1">
    <citation type="submission" date="2020-06" db="EMBL/GenBank/DDBJ databases">
        <authorList>
            <person name="Li T."/>
            <person name="Hu X."/>
            <person name="Zhang T."/>
            <person name="Song X."/>
            <person name="Zhang H."/>
            <person name="Dai N."/>
            <person name="Sheng W."/>
            <person name="Hou X."/>
            <person name="Wei L."/>
        </authorList>
    </citation>
    <scope>NUCLEOTIDE SEQUENCE</scope>
    <source>
        <strain evidence="2">3651</strain>
        <tissue evidence="2">Leaf</tissue>
    </source>
</reference>
<protein>
    <submittedName>
        <fullName evidence="2">Uncharacterized protein</fullName>
    </submittedName>
</protein>
<gene>
    <name evidence="2" type="ORF">Salat_0693100</name>
</gene>
<feature type="region of interest" description="Disordered" evidence="1">
    <location>
        <begin position="126"/>
        <end position="158"/>
    </location>
</feature>
<evidence type="ECO:0000313" key="3">
    <source>
        <dbReference type="Proteomes" id="UP001293254"/>
    </source>
</evidence>
<dbReference type="Proteomes" id="UP001293254">
    <property type="component" value="Unassembled WGS sequence"/>
</dbReference>
<accession>A0AAE1YSD1</accession>
<evidence type="ECO:0000313" key="2">
    <source>
        <dbReference type="EMBL" id="KAK4435297.1"/>
    </source>
</evidence>
<dbReference type="EMBL" id="JACGWO010000002">
    <property type="protein sequence ID" value="KAK4435297.1"/>
    <property type="molecule type" value="Genomic_DNA"/>
</dbReference>
<organism evidence="2 3">
    <name type="scientific">Sesamum alatum</name>
    <dbReference type="NCBI Taxonomy" id="300844"/>
    <lineage>
        <taxon>Eukaryota</taxon>
        <taxon>Viridiplantae</taxon>
        <taxon>Streptophyta</taxon>
        <taxon>Embryophyta</taxon>
        <taxon>Tracheophyta</taxon>
        <taxon>Spermatophyta</taxon>
        <taxon>Magnoliopsida</taxon>
        <taxon>eudicotyledons</taxon>
        <taxon>Gunneridae</taxon>
        <taxon>Pentapetalae</taxon>
        <taxon>asterids</taxon>
        <taxon>lamiids</taxon>
        <taxon>Lamiales</taxon>
        <taxon>Pedaliaceae</taxon>
        <taxon>Sesamum</taxon>
    </lineage>
</organism>
<dbReference type="AlphaFoldDB" id="A0AAE1YSD1"/>
<sequence length="277" mass="28758">MDSSSLRPTVVRPFRSAHSSEVSSSDMGGSRRPARGVNIFVSGKQGTAHNSVSESELPVFSGPNGHSTILKALLNPLAGGPSLPVGPTLPGGPNMDFCTLPVSAGLSSRPVLKPQPTTSLGISQLLTHSGQSPSSSSRIPAPDLPLSSSPGGGLSGRNPVSKAVEGFGFFASTAVPPSCRSPTSDLAADFVFSSSPAILPSGYCPESMPVTISMRPSDSIAGSNLFDVPLGDDIGRDSIEVYTPPFSSSHGGRAMTRSRGRARMCFWFQEEILLLNF</sequence>
<proteinExistence type="predicted"/>
<keyword evidence="3" id="KW-1185">Reference proteome</keyword>
<reference evidence="2" key="2">
    <citation type="journal article" date="2024" name="Plant">
        <title>Genomic evolution and insights into agronomic trait innovations of Sesamum species.</title>
        <authorList>
            <person name="Miao H."/>
            <person name="Wang L."/>
            <person name="Qu L."/>
            <person name="Liu H."/>
            <person name="Sun Y."/>
            <person name="Le M."/>
            <person name="Wang Q."/>
            <person name="Wei S."/>
            <person name="Zheng Y."/>
            <person name="Lin W."/>
            <person name="Duan Y."/>
            <person name="Cao H."/>
            <person name="Xiong S."/>
            <person name="Wang X."/>
            <person name="Wei L."/>
            <person name="Li C."/>
            <person name="Ma Q."/>
            <person name="Ju M."/>
            <person name="Zhao R."/>
            <person name="Li G."/>
            <person name="Mu C."/>
            <person name="Tian Q."/>
            <person name="Mei H."/>
            <person name="Zhang T."/>
            <person name="Gao T."/>
            <person name="Zhang H."/>
        </authorList>
    </citation>
    <scope>NUCLEOTIDE SEQUENCE</scope>
    <source>
        <strain evidence="2">3651</strain>
    </source>
</reference>
<name>A0AAE1YSD1_9LAMI</name>
<evidence type="ECO:0000256" key="1">
    <source>
        <dbReference type="SAM" id="MobiDB-lite"/>
    </source>
</evidence>